<proteinExistence type="predicted"/>
<gene>
    <name evidence="3" type="ORF">MCYG_07077</name>
</gene>
<dbReference type="OMA" id="RRQTHEA"/>
<dbReference type="STRING" id="554155.C5FWH4"/>
<evidence type="ECO:0000313" key="4">
    <source>
        <dbReference type="Proteomes" id="UP000002035"/>
    </source>
</evidence>
<dbReference type="EMBL" id="DS995706">
    <property type="protein sequence ID" value="EEQ34258.1"/>
    <property type="molecule type" value="Genomic_DNA"/>
</dbReference>
<reference evidence="4" key="1">
    <citation type="journal article" date="2012" name="MBio">
        <title>Comparative genome analysis of Trichophyton rubrum and related dermatophytes reveals candidate genes involved in infection.</title>
        <authorList>
            <person name="Martinez D.A."/>
            <person name="Oliver B.G."/>
            <person name="Graeser Y."/>
            <person name="Goldberg J.M."/>
            <person name="Li W."/>
            <person name="Martinez-Rossi N.M."/>
            <person name="Monod M."/>
            <person name="Shelest E."/>
            <person name="Barton R.C."/>
            <person name="Birch E."/>
            <person name="Brakhage A.A."/>
            <person name="Chen Z."/>
            <person name="Gurr S.J."/>
            <person name="Heiman D."/>
            <person name="Heitman J."/>
            <person name="Kosti I."/>
            <person name="Rossi A."/>
            <person name="Saif S."/>
            <person name="Samalova M."/>
            <person name="Saunders C.W."/>
            <person name="Shea T."/>
            <person name="Summerbell R.C."/>
            <person name="Xu J."/>
            <person name="Young S."/>
            <person name="Zeng Q."/>
            <person name="Birren B.W."/>
            <person name="Cuomo C.A."/>
            <person name="White T.C."/>
        </authorList>
    </citation>
    <scope>NUCLEOTIDE SEQUENCE [LARGE SCALE GENOMIC DNA]</scope>
    <source>
        <strain evidence="4">ATCC MYA-4605 / CBS 113480</strain>
    </source>
</reference>
<dbReference type="Pfam" id="PF10441">
    <property type="entry name" value="Urb2"/>
    <property type="match status" value="1"/>
</dbReference>
<dbReference type="PANTHER" id="PTHR15682">
    <property type="entry name" value="UNHEALTHY RIBOSOME BIOGENESIS PROTEIN 2 HOMOLOG"/>
    <property type="match status" value="1"/>
</dbReference>
<evidence type="ECO:0000259" key="2">
    <source>
        <dbReference type="Pfam" id="PF10441"/>
    </source>
</evidence>
<sequence length="1447" mass="160910">MVPESKTPAYQALLALEKGMSSSPIEQLIEAARVTGIDLESYRGQTSISDSELPPVTSALSAPKEEWVLRWLLKKLKGSTDEPNEYRNNKQAWILLRALFRRIPIRSLAFTLNENDFLSILRDSLVAFDWASSQETNSLKVDYSSKAGAQLKRIPESDSSTRSRKRKRTDASNVDIPKDESTHDSQCDDFLAILESVNTLLKLADQLPQSKLSLKAQLKLIFRGEAKTSAVILGISCSHAQTAVNRVNITSAASFTQRLYVSLIPVLEIWELRSDHFENGSTSSSNEVFVSHALVGVLGLIKTIRQYPGSPELVNGLERLVALHTVLNLREAYFSSEAVTSSSESNLKKVRHLSNEFKSRLGPVLSSADASILPTLFDISIRAMPRNNFRRQLHETPWLESFAICLMSQAGYPLNEDQVTGSVTEGVHWLQEFLDVAIHRNLKLSLGVLVQIASRYSGLSNAQNGIEWHLIARIVQLDVDVFLLNSGIEQSAVLLNSLLNGITILSLQKCPASSEIHNVIKREIVIPLARGFFNARDGSAFIRIWTEQLSQVESARQTDEKNLLISIWEDDEVVKACGGCLAVSGAQLDTQVVDILGKAQPIKSSLLESSSAYSYLVVLDSILMSPIKGGLDTISTVHYEQTFEKLFTLLSSSLPRVYWRWRVWRCIQNSVSRYPDCSEAIQFDIKGSLVPMALRKLELFAQSCSSISPQDCLETFMSLGFLICLCNKALGDSFNEYINGATYALLQNFKPLLRSGSTAWDGRMETLSTPAAVSIACGAALLSNSSIMARLPPNTRQLLFTGIISSLEVGPASTIKSQLSEIWKDFLSSRSTLELSSIVDDLVNVIYDKLTKNGAPSKLLISSLLYTPTRLIPRSQRGSIADLLQSFFLDGKVKSEMKLDALLLMTRLVEVSRLSAQITSDEDKIWEISRSVNVDSEDNVQLLFDAFKKFHGVIISRFEAAPGDSVTKFIKNLYSRATKSVPRSYRTMEYPLFILSLSLLYKHEQKLDSKEKFEIICALRQKTFNDLISDLHSLAKTIKKASGEPDTVNLAGTLCMLDTFPDLQHESKDLRKKIRKIEEYMSKYNSPEHLKKQARLLSVTSKAPGADIESRLHDYMALFPLEQLHGRDQRTLVQKINIQVLEMGEDAVVQLIHNICEAELLEGKNGYRLLLLGMAIVSLDPIQDRESLVSRELSTAFTKISVAFSHTASIESFCLAAESLDTILRSQSRSVTQWNIDNLLANISLILSPSGPLIDIKFAGTIHSRLCKLLGTLFGLYRQKLSGRFHLVLPIMQALLRCLFTSNKKASGSSGAGLALPAWVIGSFGLEAEHGTRFARLLSALCDPTVSSVQRHGGAHSRQALNDNTKKMRSLAGQYLQYLVMEYSSCQLKGHISPEMKAALMPGMYVVLDVMSQSTMRAMNAGMDSSSRAVFKTLYDDYIRFGKWDHN</sequence>
<feature type="region of interest" description="Disordered" evidence="1">
    <location>
        <begin position="152"/>
        <end position="184"/>
    </location>
</feature>
<evidence type="ECO:0000313" key="3">
    <source>
        <dbReference type="EMBL" id="EEQ34258.1"/>
    </source>
</evidence>
<dbReference type="PANTHER" id="PTHR15682:SF2">
    <property type="entry name" value="UNHEALTHY RIBOSOME BIOGENESIS PROTEIN 2 HOMOLOG"/>
    <property type="match status" value="1"/>
</dbReference>
<dbReference type="Proteomes" id="UP000002035">
    <property type="component" value="Unassembled WGS sequence"/>
</dbReference>
<dbReference type="GO" id="GO:0042254">
    <property type="term" value="P:ribosome biogenesis"/>
    <property type="evidence" value="ECO:0007669"/>
    <property type="project" value="TreeGrafter"/>
</dbReference>
<dbReference type="InterPro" id="IPR018849">
    <property type="entry name" value="Urb2/Npa2_C"/>
</dbReference>
<feature type="domain" description="Nucleolar 27S pre-rRNA processing Urb2/Npa2 C-terminal" evidence="2">
    <location>
        <begin position="1216"/>
        <end position="1446"/>
    </location>
</feature>
<dbReference type="GO" id="GO:0005730">
    <property type="term" value="C:nucleolus"/>
    <property type="evidence" value="ECO:0007669"/>
    <property type="project" value="TreeGrafter"/>
</dbReference>
<keyword evidence="4" id="KW-1185">Reference proteome</keyword>
<dbReference type="OrthoDB" id="160374at2759"/>
<evidence type="ECO:0000256" key="1">
    <source>
        <dbReference type="SAM" id="MobiDB-lite"/>
    </source>
</evidence>
<dbReference type="HOGENOM" id="CLU_005258_0_0_1"/>
<dbReference type="GeneID" id="9228145"/>
<organism evidence="3 4">
    <name type="scientific">Arthroderma otae (strain ATCC MYA-4605 / CBS 113480)</name>
    <name type="common">Microsporum canis</name>
    <dbReference type="NCBI Taxonomy" id="554155"/>
    <lineage>
        <taxon>Eukaryota</taxon>
        <taxon>Fungi</taxon>
        <taxon>Dikarya</taxon>
        <taxon>Ascomycota</taxon>
        <taxon>Pezizomycotina</taxon>
        <taxon>Eurotiomycetes</taxon>
        <taxon>Eurotiomycetidae</taxon>
        <taxon>Onygenales</taxon>
        <taxon>Arthrodermataceae</taxon>
        <taxon>Microsporum</taxon>
    </lineage>
</organism>
<dbReference type="eggNOG" id="ENOG502QTEB">
    <property type="taxonomic scope" value="Eukaryota"/>
</dbReference>
<name>C5FWH4_ARTOC</name>
<dbReference type="RefSeq" id="XP_002845113.1">
    <property type="nucleotide sequence ID" value="XM_002845067.1"/>
</dbReference>
<accession>C5FWH4</accession>
<dbReference type="VEuPathDB" id="FungiDB:MCYG_07077"/>
<dbReference type="InterPro" id="IPR052609">
    <property type="entry name" value="Ribosome_Biogenesis_Reg"/>
</dbReference>
<protein>
    <recommendedName>
        <fullName evidence="2">Nucleolar 27S pre-rRNA processing Urb2/Npa2 C-terminal domain-containing protein</fullName>
    </recommendedName>
</protein>